<evidence type="ECO:0000313" key="2">
    <source>
        <dbReference type="Proteomes" id="UP001497516"/>
    </source>
</evidence>
<dbReference type="Proteomes" id="UP001497516">
    <property type="component" value="Chromosome 2"/>
</dbReference>
<proteinExistence type="predicted"/>
<dbReference type="AlphaFoldDB" id="A0AAV2D7B0"/>
<organism evidence="1 2">
    <name type="scientific">Linum trigynum</name>
    <dbReference type="NCBI Taxonomy" id="586398"/>
    <lineage>
        <taxon>Eukaryota</taxon>
        <taxon>Viridiplantae</taxon>
        <taxon>Streptophyta</taxon>
        <taxon>Embryophyta</taxon>
        <taxon>Tracheophyta</taxon>
        <taxon>Spermatophyta</taxon>
        <taxon>Magnoliopsida</taxon>
        <taxon>eudicotyledons</taxon>
        <taxon>Gunneridae</taxon>
        <taxon>Pentapetalae</taxon>
        <taxon>rosids</taxon>
        <taxon>fabids</taxon>
        <taxon>Malpighiales</taxon>
        <taxon>Linaceae</taxon>
        <taxon>Linum</taxon>
    </lineage>
</organism>
<accession>A0AAV2D7B0</accession>
<evidence type="ECO:0000313" key="1">
    <source>
        <dbReference type="EMBL" id="CAL1369209.1"/>
    </source>
</evidence>
<name>A0AAV2D7B0_9ROSI</name>
<keyword evidence="2" id="KW-1185">Reference proteome</keyword>
<protein>
    <submittedName>
        <fullName evidence="1">Uncharacterized protein</fullName>
    </submittedName>
</protein>
<dbReference type="EMBL" id="OZ034815">
    <property type="protein sequence ID" value="CAL1369209.1"/>
    <property type="molecule type" value="Genomic_DNA"/>
</dbReference>
<gene>
    <name evidence="1" type="ORF">LTRI10_LOCUS11940</name>
</gene>
<reference evidence="1 2" key="1">
    <citation type="submission" date="2024-04" db="EMBL/GenBank/DDBJ databases">
        <authorList>
            <person name="Fracassetti M."/>
        </authorList>
    </citation>
    <scope>NUCLEOTIDE SEQUENCE [LARGE SCALE GENOMIC DNA]</scope>
</reference>
<sequence>MVIENSPLPYFAQNYKLLVNSKNNITSWFHSCGMCRKCYIMNFDMNKQAFELETFGMHRDFDRYCLHPDSLAMGLVMKSNSIMAIYSMVDLDFFRANFRQYYYEVWGILDYKKLINRDSSLSSSYGNWIKLFSFEEYLMRPLVSSDTFSYLTSLSGIRKEGYYFSMGENGELNLFNPETQQLKPLQVGHGDKDWRIFEIFAYTPTTISLSGFKRDGIGFSNKFNF</sequence>